<evidence type="ECO:0000313" key="2">
    <source>
        <dbReference type="EMBL" id="PWA48334.1"/>
    </source>
</evidence>
<feature type="domain" description="PB1" evidence="1">
    <location>
        <begin position="528"/>
        <end position="605"/>
    </location>
</feature>
<dbReference type="SUPFAM" id="SSF54277">
    <property type="entry name" value="CAD &amp; PB1 domains"/>
    <property type="match status" value="1"/>
</dbReference>
<dbReference type="PANTHER" id="PTHR32002:SF35">
    <property type="entry name" value="PROTEIN NLP6"/>
    <property type="match status" value="1"/>
</dbReference>
<dbReference type="InterPro" id="IPR045012">
    <property type="entry name" value="NLP"/>
</dbReference>
<dbReference type="PANTHER" id="PTHR32002">
    <property type="entry name" value="PROTEIN NLP8"/>
    <property type="match status" value="1"/>
</dbReference>
<dbReference type="OrthoDB" id="6270329at2759"/>
<dbReference type="Pfam" id="PF00564">
    <property type="entry name" value="PB1"/>
    <property type="match status" value="1"/>
</dbReference>
<dbReference type="AlphaFoldDB" id="A0A2U1LH49"/>
<dbReference type="GO" id="GO:0003700">
    <property type="term" value="F:DNA-binding transcription factor activity"/>
    <property type="evidence" value="ECO:0007669"/>
    <property type="project" value="InterPro"/>
</dbReference>
<dbReference type="Pfam" id="PF22922">
    <property type="entry name" value="GAF_NLP"/>
    <property type="match status" value="1"/>
</dbReference>
<dbReference type="InterPro" id="IPR053793">
    <property type="entry name" value="PB1-like"/>
</dbReference>
<dbReference type="InterPro" id="IPR000270">
    <property type="entry name" value="PB1_dom"/>
</dbReference>
<dbReference type="InterPro" id="IPR055081">
    <property type="entry name" value="NLP1-9_GAF"/>
</dbReference>
<reference evidence="2 3" key="1">
    <citation type="journal article" date="2018" name="Mol. Plant">
        <title>The genome of Artemisia annua provides insight into the evolution of Asteraceae family and artemisinin biosynthesis.</title>
        <authorList>
            <person name="Shen Q."/>
            <person name="Zhang L."/>
            <person name="Liao Z."/>
            <person name="Wang S."/>
            <person name="Yan T."/>
            <person name="Shi P."/>
            <person name="Liu M."/>
            <person name="Fu X."/>
            <person name="Pan Q."/>
            <person name="Wang Y."/>
            <person name="Lv Z."/>
            <person name="Lu X."/>
            <person name="Zhang F."/>
            <person name="Jiang W."/>
            <person name="Ma Y."/>
            <person name="Chen M."/>
            <person name="Hao X."/>
            <person name="Li L."/>
            <person name="Tang Y."/>
            <person name="Lv G."/>
            <person name="Zhou Y."/>
            <person name="Sun X."/>
            <person name="Brodelius P.E."/>
            <person name="Rose J.K.C."/>
            <person name="Tang K."/>
        </authorList>
    </citation>
    <scope>NUCLEOTIDE SEQUENCE [LARGE SCALE GENOMIC DNA]</scope>
    <source>
        <strain evidence="3">cv. Huhao1</strain>
        <tissue evidence="2">Leaf</tissue>
    </source>
</reference>
<gene>
    <name evidence="2" type="ORF">CTI12_AA492100</name>
</gene>
<proteinExistence type="predicted"/>
<dbReference type="SMART" id="SM00666">
    <property type="entry name" value="PB1"/>
    <property type="match status" value="1"/>
</dbReference>
<sequence>MSESLLVIVLFRDVCLIREHIDCALKEPIKRCAADSTDRNKSSGAHSVLSRDQMTDCKIILEQPVPRFGESRYLTQLWVSPNEESQDGLYQSDLSLSITTAFEPKAEAVVQGHQTIKKIRAVLKLLTFREEHVLVQFWSPHVVGKHQLLKTLDQPFGLGVPSEELYSYRRDSERNAFFVDKHDEEEVVSPPARVFRRGLPEWTSDVTSYNPKDFPQQGCAFHCNLHGYLALPVFDCTTGLCTGVIEVLMGSKHTTCAYEVKQIHGALKTQNLACPQVFDGPAWNVPRQIEMDKILATLKNVCDIHRLPLAQTWAVSRVTSSVSHDKGFKMSCSSYDTKCIGKVCMSTAGLPFHVRDLDMWKFMEACKERHLDKSRSFVGKVLSSRGSCFCRDVINLNEEEYPLVHYARIYKLTGCFTIFLHSVRGNDDYVLEFFLPSGMEDINYIRHLVQTLKQKFDVHSGFELGDTPPMDFSVLSDSESTVTDISDQGSSTNLSTGKRCAATSSFTDDEETSSPLKKLRIDSVPVPSVTVEVTFEEYVTSFHFPISPGLLEEIKSKVAQRFKLEVEEFTLKYLDDDDDWISILSDADLTFATLDSDSNISLFVQ</sequence>
<dbReference type="Proteomes" id="UP000245207">
    <property type="component" value="Unassembled WGS sequence"/>
</dbReference>
<dbReference type="Gene3D" id="3.10.20.90">
    <property type="entry name" value="Phosphatidylinositol 3-kinase Catalytic Subunit, Chain A, domain 1"/>
    <property type="match status" value="1"/>
</dbReference>
<dbReference type="STRING" id="35608.A0A2U1LH49"/>
<evidence type="ECO:0000313" key="3">
    <source>
        <dbReference type="Proteomes" id="UP000245207"/>
    </source>
</evidence>
<protein>
    <submittedName>
        <fullName evidence="2">NIN-like protein</fullName>
    </submittedName>
</protein>
<evidence type="ECO:0000259" key="1">
    <source>
        <dbReference type="PROSITE" id="PS51745"/>
    </source>
</evidence>
<name>A0A2U1LH49_ARTAN</name>
<keyword evidence="3" id="KW-1185">Reference proteome</keyword>
<organism evidence="2 3">
    <name type="scientific">Artemisia annua</name>
    <name type="common">Sweet wormwood</name>
    <dbReference type="NCBI Taxonomy" id="35608"/>
    <lineage>
        <taxon>Eukaryota</taxon>
        <taxon>Viridiplantae</taxon>
        <taxon>Streptophyta</taxon>
        <taxon>Embryophyta</taxon>
        <taxon>Tracheophyta</taxon>
        <taxon>Spermatophyta</taxon>
        <taxon>Magnoliopsida</taxon>
        <taxon>eudicotyledons</taxon>
        <taxon>Gunneridae</taxon>
        <taxon>Pentapetalae</taxon>
        <taxon>asterids</taxon>
        <taxon>campanulids</taxon>
        <taxon>Asterales</taxon>
        <taxon>Asteraceae</taxon>
        <taxon>Asteroideae</taxon>
        <taxon>Anthemideae</taxon>
        <taxon>Artemisiinae</taxon>
        <taxon>Artemisia</taxon>
    </lineage>
</organism>
<comment type="caution">
    <text evidence="2">The sequence shown here is derived from an EMBL/GenBank/DDBJ whole genome shotgun (WGS) entry which is preliminary data.</text>
</comment>
<dbReference type="CDD" id="cd05992">
    <property type="entry name" value="PB1"/>
    <property type="match status" value="1"/>
</dbReference>
<accession>A0A2U1LH49</accession>
<dbReference type="EMBL" id="PKPP01009404">
    <property type="protein sequence ID" value="PWA48334.1"/>
    <property type="molecule type" value="Genomic_DNA"/>
</dbReference>
<dbReference type="PROSITE" id="PS51745">
    <property type="entry name" value="PB1"/>
    <property type="match status" value="1"/>
</dbReference>